<reference evidence="2" key="1">
    <citation type="journal article" date="2019" name="Sci. Rep.">
        <title>Draft genome of Tanacetum cinerariifolium, the natural source of mosquito coil.</title>
        <authorList>
            <person name="Yamashiro T."/>
            <person name="Shiraishi A."/>
            <person name="Satake H."/>
            <person name="Nakayama K."/>
        </authorList>
    </citation>
    <scope>NUCLEOTIDE SEQUENCE</scope>
</reference>
<dbReference type="EMBL" id="BKCJ011854545">
    <property type="protein sequence ID" value="GFD58565.1"/>
    <property type="molecule type" value="Genomic_DNA"/>
</dbReference>
<feature type="compositionally biased region" description="Basic and acidic residues" evidence="1">
    <location>
        <begin position="76"/>
        <end position="85"/>
    </location>
</feature>
<feature type="non-terminal residue" evidence="2">
    <location>
        <position position="85"/>
    </location>
</feature>
<proteinExistence type="predicted"/>
<gene>
    <name evidence="2" type="ORF">Tci_930534</name>
</gene>
<dbReference type="AlphaFoldDB" id="A0A699XF80"/>
<evidence type="ECO:0000313" key="2">
    <source>
        <dbReference type="EMBL" id="GFD58565.1"/>
    </source>
</evidence>
<feature type="compositionally biased region" description="Basic residues" evidence="1">
    <location>
        <begin position="12"/>
        <end position="28"/>
    </location>
</feature>
<accession>A0A699XF80</accession>
<comment type="caution">
    <text evidence="2">The sequence shown here is derived from an EMBL/GenBank/DDBJ whole genome shotgun (WGS) entry which is preliminary data.</text>
</comment>
<organism evidence="2">
    <name type="scientific">Tanacetum cinerariifolium</name>
    <name type="common">Dalmatian daisy</name>
    <name type="synonym">Chrysanthemum cinerariifolium</name>
    <dbReference type="NCBI Taxonomy" id="118510"/>
    <lineage>
        <taxon>Eukaryota</taxon>
        <taxon>Viridiplantae</taxon>
        <taxon>Streptophyta</taxon>
        <taxon>Embryophyta</taxon>
        <taxon>Tracheophyta</taxon>
        <taxon>Spermatophyta</taxon>
        <taxon>Magnoliopsida</taxon>
        <taxon>eudicotyledons</taxon>
        <taxon>Gunneridae</taxon>
        <taxon>Pentapetalae</taxon>
        <taxon>asterids</taxon>
        <taxon>campanulids</taxon>
        <taxon>Asterales</taxon>
        <taxon>Asteraceae</taxon>
        <taxon>Asteroideae</taxon>
        <taxon>Anthemideae</taxon>
        <taxon>Anthemidinae</taxon>
        <taxon>Tanacetum</taxon>
    </lineage>
</organism>
<feature type="compositionally biased region" description="Low complexity" evidence="1">
    <location>
        <begin position="1"/>
        <end position="11"/>
    </location>
</feature>
<sequence length="85" mass="9273">TAPLPGRIAAAGRHRLRRRPPRCRRQGVARRGAAVVAAHGGRLPAALRRRHPRPVRARGLAGAEQRGHGWRPGIRPHIDDGEAAR</sequence>
<feature type="non-terminal residue" evidence="2">
    <location>
        <position position="1"/>
    </location>
</feature>
<feature type="region of interest" description="Disordered" evidence="1">
    <location>
        <begin position="1"/>
        <end position="36"/>
    </location>
</feature>
<protein>
    <submittedName>
        <fullName evidence="2">Uncharacterized protein</fullName>
    </submittedName>
</protein>
<feature type="region of interest" description="Disordered" evidence="1">
    <location>
        <begin position="55"/>
        <end position="85"/>
    </location>
</feature>
<name>A0A699XF80_TANCI</name>
<evidence type="ECO:0000256" key="1">
    <source>
        <dbReference type="SAM" id="MobiDB-lite"/>
    </source>
</evidence>